<feature type="transmembrane region" description="Helical" evidence="1">
    <location>
        <begin position="171"/>
        <end position="190"/>
    </location>
</feature>
<dbReference type="EMBL" id="JADQAZ010000002">
    <property type="protein sequence ID" value="MBT0957709.1"/>
    <property type="molecule type" value="Genomic_DNA"/>
</dbReference>
<evidence type="ECO:0008006" key="4">
    <source>
        <dbReference type="Google" id="ProtNLM"/>
    </source>
</evidence>
<keyword evidence="1" id="KW-0472">Membrane</keyword>
<feature type="transmembrane region" description="Helical" evidence="1">
    <location>
        <begin position="210"/>
        <end position="228"/>
    </location>
</feature>
<evidence type="ECO:0000256" key="1">
    <source>
        <dbReference type="SAM" id="Phobius"/>
    </source>
</evidence>
<organism evidence="2 3">
    <name type="scientific">Harenicola maris</name>
    <dbReference type="NCBI Taxonomy" id="2841044"/>
    <lineage>
        <taxon>Bacteria</taxon>
        <taxon>Pseudomonadati</taxon>
        <taxon>Pseudomonadota</taxon>
        <taxon>Alphaproteobacteria</taxon>
        <taxon>Rhodobacterales</taxon>
        <taxon>Paracoccaceae</taxon>
        <taxon>Harenicola</taxon>
    </lineage>
</organism>
<name>A0AAP2CNI6_9RHOB</name>
<dbReference type="Proteomes" id="UP001315686">
    <property type="component" value="Unassembled WGS sequence"/>
</dbReference>
<feature type="transmembrane region" description="Helical" evidence="1">
    <location>
        <begin position="240"/>
        <end position="263"/>
    </location>
</feature>
<feature type="transmembrane region" description="Helical" evidence="1">
    <location>
        <begin position="293"/>
        <end position="309"/>
    </location>
</feature>
<feature type="transmembrane region" description="Helical" evidence="1">
    <location>
        <begin position="315"/>
        <end position="331"/>
    </location>
</feature>
<feature type="transmembrane region" description="Helical" evidence="1">
    <location>
        <begin position="269"/>
        <end position="288"/>
    </location>
</feature>
<dbReference type="RefSeq" id="WP_327793934.1">
    <property type="nucleotide sequence ID" value="NZ_JADQAZ010000002.1"/>
</dbReference>
<feature type="transmembrane region" description="Helical" evidence="1">
    <location>
        <begin position="115"/>
        <end position="137"/>
    </location>
</feature>
<reference evidence="2 3" key="1">
    <citation type="journal article" date="2021" name="Arch. Microbiol.">
        <title>Harenicola maris gen. nov., sp. nov. isolated from the Sea of Japan shallow sediments.</title>
        <authorList>
            <person name="Romanenko L.A."/>
            <person name="Kurilenko V.V."/>
            <person name="Chernysheva N.Y."/>
            <person name="Tekutyeva L.A."/>
            <person name="Velansky P.V."/>
            <person name="Svetashev V.I."/>
            <person name="Isaeva M.P."/>
        </authorList>
    </citation>
    <scope>NUCLEOTIDE SEQUENCE [LARGE SCALE GENOMIC DNA]</scope>
    <source>
        <strain evidence="2 3">KMM 3653</strain>
    </source>
</reference>
<evidence type="ECO:0000313" key="3">
    <source>
        <dbReference type="Proteomes" id="UP001315686"/>
    </source>
</evidence>
<feature type="transmembrane region" description="Helical" evidence="1">
    <location>
        <begin position="87"/>
        <end position="106"/>
    </location>
</feature>
<proteinExistence type="predicted"/>
<comment type="caution">
    <text evidence="2">The sequence shown here is derived from an EMBL/GenBank/DDBJ whole genome shotgun (WGS) entry which is preliminary data.</text>
</comment>
<sequence>MSLTRDDIRAAVAMGTINEGQAAQILALSDSRRGHRENLQGQDEPFELFKGFNEIFIVVGLSILYAGWSGIIGFTGAAGDYGPQVSLGLHVLSLVVASGLAAYFTLRRRMVAPSIALAIMFAISALWLGLTVASFFAEPRAPALSSQSLFVGAAFSTVLTLAYWFYFRVPFALLLVAIGVFATLFNAFVLGGAEYNGLDQVFRLSASGPFAFLTIGLGVLGFIIALMFDMTDPHRVTRRAANGFWLHIIAAPAIVNTVSLTFLASENPWSLLFLMGFLAVMALLAIVIDRRSFLVSGVGYVVAVAITVAEDGAFIAVFFLGVGLVLLGAFWEQFRRFIMNRLPAFPGKTRLPPWQAPQEPQA</sequence>
<keyword evidence="1" id="KW-0812">Transmembrane</keyword>
<feature type="transmembrane region" description="Helical" evidence="1">
    <location>
        <begin position="55"/>
        <end position="75"/>
    </location>
</feature>
<accession>A0AAP2CNI6</accession>
<protein>
    <recommendedName>
        <fullName evidence="4">DUF2157 domain-containing protein</fullName>
    </recommendedName>
</protein>
<feature type="transmembrane region" description="Helical" evidence="1">
    <location>
        <begin position="149"/>
        <end position="166"/>
    </location>
</feature>
<gene>
    <name evidence="2" type="ORF">IV417_09935</name>
</gene>
<keyword evidence="1" id="KW-1133">Transmembrane helix</keyword>
<keyword evidence="3" id="KW-1185">Reference proteome</keyword>
<evidence type="ECO:0000313" key="2">
    <source>
        <dbReference type="EMBL" id="MBT0957709.1"/>
    </source>
</evidence>
<dbReference type="AlphaFoldDB" id="A0AAP2CNI6"/>